<keyword evidence="1" id="KW-0812">Transmembrane</keyword>
<dbReference type="Proteomes" id="UP000019478">
    <property type="component" value="Unassembled WGS sequence"/>
</dbReference>
<evidence type="ECO:0000256" key="1">
    <source>
        <dbReference type="SAM" id="Phobius"/>
    </source>
</evidence>
<organism evidence="3 4">
    <name type="scientific">Capronia epimyces CBS 606.96</name>
    <dbReference type="NCBI Taxonomy" id="1182542"/>
    <lineage>
        <taxon>Eukaryota</taxon>
        <taxon>Fungi</taxon>
        <taxon>Dikarya</taxon>
        <taxon>Ascomycota</taxon>
        <taxon>Pezizomycotina</taxon>
        <taxon>Eurotiomycetes</taxon>
        <taxon>Chaetothyriomycetidae</taxon>
        <taxon>Chaetothyriales</taxon>
        <taxon>Herpotrichiellaceae</taxon>
        <taxon>Capronia</taxon>
    </lineage>
</organism>
<dbReference type="GO" id="GO:0005227">
    <property type="term" value="F:calcium-activated cation channel activity"/>
    <property type="evidence" value="ECO:0007669"/>
    <property type="project" value="InterPro"/>
</dbReference>
<dbReference type="AlphaFoldDB" id="W9YRD3"/>
<sequence length="197" mass="21844">MLAEYASWLSWLNRIPPAGVSVLQALLPTVAVSALIKLFLRVLQLLVTRRRPRTEGEAQLITQRYHFAFLFVHTVLVVSIPSGLTATMFQIVGNVNSVAAVLARNFPKASNYFLSFLALPFTSTALTLSQPGAWLTQPLTLVQSWTPRRLLDHHRARGVVDWGLDAPQRPRLYRYVPGHRAWEQAPPPPPPPGPGGA</sequence>
<dbReference type="HOGENOM" id="CLU_1383995_0_0_1"/>
<feature type="domain" description="CSC1/OSCA1-like 7TM region" evidence="2">
    <location>
        <begin position="2"/>
        <end position="168"/>
    </location>
</feature>
<dbReference type="OrthoDB" id="4494408at2759"/>
<name>W9YRD3_9EURO</name>
<dbReference type="PANTHER" id="PTHR13018">
    <property type="entry name" value="PROBABLE MEMBRANE PROTEIN DUF221-RELATED"/>
    <property type="match status" value="1"/>
</dbReference>
<dbReference type="GeneID" id="19164516"/>
<protein>
    <recommendedName>
        <fullName evidence="2">CSC1/OSCA1-like 7TM region domain-containing protein</fullName>
    </recommendedName>
</protein>
<dbReference type="PANTHER" id="PTHR13018:SF20">
    <property type="entry name" value="SPORULATION-SPECIFIC PROTEIN 75"/>
    <property type="match status" value="1"/>
</dbReference>
<dbReference type="InterPro" id="IPR045122">
    <property type="entry name" value="Csc1-like"/>
</dbReference>
<dbReference type="GO" id="GO:0005886">
    <property type="term" value="C:plasma membrane"/>
    <property type="evidence" value="ECO:0007669"/>
    <property type="project" value="TreeGrafter"/>
</dbReference>
<feature type="transmembrane region" description="Helical" evidence="1">
    <location>
        <begin position="20"/>
        <end position="46"/>
    </location>
</feature>
<evidence type="ECO:0000313" key="4">
    <source>
        <dbReference type="Proteomes" id="UP000019478"/>
    </source>
</evidence>
<proteinExistence type="predicted"/>
<feature type="transmembrane region" description="Helical" evidence="1">
    <location>
        <begin position="67"/>
        <end position="92"/>
    </location>
</feature>
<dbReference type="eggNOG" id="KOG1134">
    <property type="taxonomic scope" value="Eukaryota"/>
</dbReference>
<evidence type="ECO:0000313" key="3">
    <source>
        <dbReference type="EMBL" id="EXJ91826.1"/>
    </source>
</evidence>
<keyword evidence="1" id="KW-0472">Membrane</keyword>
<comment type="caution">
    <text evidence="3">The sequence shown here is derived from an EMBL/GenBank/DDBJ whole genome shotgun (WGS) entry which is preliminary data.</text>
</comment>
<dbReference type="InterPro" id="IPR003864">
    <property type="entry name" value="CSC1/OSCA1-like_7TM"/>
</dbReference>
<accession>W9YRD3</accession>
<keyword evidence="4" id="KW-1185">Reference proteome</keyword>
<dbReference type="Pfam" id="PF02714">
    <property type="entry name" value="RSN1_7TM"/>
    <property type="match status" value="1"/>
</dbReference>
<evidence type="ECO:0000259" key="2">
    <source>
        <dbReference type="Pfam" id="PF02714"/>
    </source>
</evidence>
<dbReference type="EMBL" id="AMGY01000001">
    <property type="protein sequence ID" value="EXJ91826.1"/>
    <property type="molecule type" value="Genomic_DNA"/>
</dbReference>
<gene>
    <name evidence="3" type="ORF">A1O3_00376</name>
</gene>
<reference evidence="3 4" key="1">
    <citation type="submission" date="2013-03" db="EMBL/GenBank/DDBJ databases">
        <title>The Genome Sequence of Capronia epimyces CBS 606.96.</title>
        <authorList>
            <consortium name="The Broad Institute Genomics Platform"/>
            <person name="Cuomo C."/>
            <person name="de Hoog S."/>
            <person name="Gorbushina A."/>
            <person name="Walker B."/>
            <person name="Young S.K."/>
            <person name="Zeng Q."/>
            <person name="Gargeya S."/>
            <person name="Fitzgerald M."/>
            <person name="Haas B."/>
            <person name="Abouelleil A."/>
            <person name="Allen A.W."/>
            <person name="Alvarado L."/>
            <person name="Arachchi H.M."/>
            <person name="Berlin A.M."/>
            <person name="Chapman S.B."/>
            <person name="Gainer-Dewar J."/>
            <person name="Goldberg J."/>
            <person name="Griggs A."/>
            <person name="Gujja S."/>
            <person name="Hansen M."/>
            <person name="Howarth C."/>
            <person name="Imamovic A."/>
            <person name="Ireland A."/>
            <person name="Larimer J."/>
            <person name="McCowan C."/>
            <person name="Murphy C."/>
            <person name="Pearson M."/>
            <person name="Poon T.W."/>
            <person name="Priest M."/>
            <person name="Roberts A."/>
            <person name="Saif S."/>
            <person name="Shea T."/>
            <person name="Sisk P."/>
            <person name="Sykes S."/>
            <person name="Wortman J."/>
            <person name="Nusbaum C."/>
            <person name="Birren B."/>
        </authorList>
    </citation>
    <scope>NUCLEOTIDE SEQUENCE [LARGE SCALE GENOMIC DNA]</scope>
    <source>
        <strain evidence="3 4">CBS 606.96</strain>
    </source>
</reference>
<dbReference type="RefSeq" id="XP_007728716.1">
    <property type="nucleotide sequence ID" value="XM_007730526.1"/>
</dbReference>
<keyword evidence="1" id="KW-1133">Transmembrane helix</keyword>